<evidence type="ECO:0000313" key="2">
    <source>
        <dbReference type="Proteomes" id="UP000229340"/>
    </source>
</evidence>
<gene>
    <name evidence="1" type="ORF">NP7_10100</name>
</gene>
<dbReference type="Proteomes" id="UP000229340">
    <property type="component" value="Plasmid pNP7-1"/>
</dbReference>
<protein>
    <submittedName>
        <fullName evidence="1">Uncharacterized protein</fullName>
    </submittedName>
</protein>
<dbReference type="RefSeq" id="WP_138019615.1">
    <property type="nucleotide sequence ID" value="NZ_CP024444.1"/>
</dbReference>
<dbReference type="EMBL" id="CP024444">
    <property type="protein sequence ID" value="ATR79707.1"/>
    <property type="molecule type" value="Genomic_DNA"/>
</dbReference>
<name>A0A2D2LXF5_FAUOS</name>
<sequence length="96" mass="10986">MNMQQQVYLRFAELCAEISCISSRRLQVAMIDSHSKNDQDDILKLHRLLDSFHAMIEVLNTETDLGYIADQAAISAKVDKLKQYFKDANHEKGSNN</sequence>
<dbReference type="AlphaFoldDB" id="A0A2D2LXF5"/>
<keyword evidence="1" id="KW-0614">Plasmid</keyword>
<reference evidence="2" key="1">
    <citation type="submission" date="2017-10" db="EMBL/GenBank/DDBJ databases">
        <title>Complete genome sequence of Moraxella osloensis NP7 isolated from human skin.</title>
        <authorList>
            <person name="Lee K."/>
            <person name="Lim J.Y."/>
            <person name="Hwang I."/>
        </authorList>
    </citation>
    <scope>NUCLEOTIDE SEQUENCE [LARGE SCALE GENOMIC DNA]</scope>
    <source>
        <strain evidence="2">NP7</strain>
        <plasmid evidence="2">pnp7-1</plasmid>
    </source>
</reference>
<geneLocation type="plasmid" evidence="2">
    <name>pnp7-1</name>
</geneLocation>
<organism evidence="1 2">
    <name type="scientific">Faucicola osloensis</name>
    <name type="common">Moraxella osloensis</name>
    <dbReference type="NCBI Taxonomy" id="34062"/>
    <lineage>
        <taxon>Bacteria</taxon>
        <taxon>Pseudomonadati</taxon>
        <taxon>Pseudomonadota</taxon>
        <taxon>Gammaproteobacteria</taxon>
        <taxon>Moraxellales</taxon>
        <taxon>Moraxellaceae</taxon>
        <taxon>Faucicola</taxon>
    </lineage>
</organism>
<accession>A0A2D2LXF5</accession>
<proteinExistence type="predicted"/>
<evidence type="ECO:0000313" key="1">
    <source>
        <dbReference type="EMBL" id="ATR79707.1"/>
    </source>
</evidence>